<keyword evidence="1" id="KW-0732">Signal</keyword>
<feature type="signal peptide" evidence="1">
    <location>
        <begin position="1"/>
        <end position="16"/>
    </location>
</feature>
<accession>A0A7J9ACX4</accession>
<keyword evidence="3" id="KW-1185">Reference proteome</keyword>
<evidence type="ECO:0000256" key="1">
    <source>
        <dbReference type="SAM" id="SignalP"/>
    </source>
</evidence>
<comment type="caution">
    <text evidence="2">The sequence shown here is derived from an EMBL/GenBank/DDBJ whole genome shotgun (WGS) entry which is preliminary data.</text>
</comment>
<reference evidence="2 3" key="1">
    <citation type="journal article" date="2019" name="Genome Biol. Evol.">
        <title>Insights into the evolution of the New World diploid cottons (Gossypium, subgenus Houzingenia) based on genome sequencing.</title>
        <authorList>
            <person name="Grover C.E."/>
            <person name="Arick M.A. 2nd"/>
            <person name="Thrash A."/>
            <person name="Conover J.L."/>
            <person name="Sanders W.S."/>
            <person name="Peterson D.G."/>
            <person name="Frelichowski J.E."/>
            <person name="Scheffler J.A."/>
            <person name="Scheffler B.E."/>
            <person name="Wendel J.F."/>
        </authorList>
    </citation>
    <scope>NUCLEOTIDE SEQUENCE [LARGE SCALE GENOMIC DNA]</scope>
    <source>
        <strain evidence="2">4</strain>
        <tissue evidence="2">Leaf</tissue>
    </source>
</reference>
<gene>
    <name evidence="2" type="ORF">Golax_009400</name>
</gene>
<dbReference type="EMBL" id="JABEZV010000009">
    <property type="protein sequence ID" value="MBA0721901.1"/>
    <property type="molecule type" value="Genomic_DNA"/>
</dbReference>
<evidence type="ECO:0000313" key="2">
    <source>
        <dbReference type="EMBL" id="MBA0721901.1"/>
    </source>
</evidence>
<sequence>MHHMFMRMMILESMRGLFWELLKGPMRGTVRGMVRVLVKGLLRLMVRGRMLTGKMLMKLIWERMACELENDVWEDVEVQKKGMVKVHKR</sequence>
<evidence type="ECO:0000313" key="3">
    <source>
        <dbReference type="Proteomes" id="UP000593574"/>
    </source>
</evidence>
<name>A0A7J9ACX4_9ROSI</name>
<organism evidence="2 3">
    <name type="scientific">Gossypium laxum</name>
    <dbReference type="NCBI Taxonomy" id="34288"/>
    <lineage>
        <taxon>Eukaryota</taxon>
        <taxon>Viridiplantae</taxon>
        <taxon>Streptophyta</taxon>
        <taxon>Embryophyta</taxon>
        <taxon>Tracheophyta</taxon>
        <taxon>Spermatophyta</taxon>
        <taxon>Magnoliopsida</taxon>
        <taxon>eudicotyledons</taxon>
        <taxon>Gunneridae</taxon>
        <taxon>Pentapetalae</taxon>
        <taxon>rosids</taxon>
        <taxon>malvids</taxon>
        <taxon>Malvales</taxon>
        <taxon>Malvaceae</taxon>
        <taxon>Malvoideae</taxon>
        <taxon>Gossypium</taxon>
    </lineage>
</organism>
<proteinExistence type="predicted"/>
<protein>
    <submittedName>
        <fullName evidence="2">Uncharacterized protein</fullName>
    </submittedName>
</protein>
<dbReference type="AlphaFoldDB" id="A0A7J9ACX4"/>
<dbReference type="Proteomes" id="UP000593574">
    <property type="component" value="Unassembled WGS sequence"/>
</dbReference>
<feature type="chain" id="PRO_5029529734" evidence="1">
    <location>
        <begin position="17"/>
        <end position="89"/>
    </location>
</feature>